<dbReference type="SUPFAM" id="SSF52540">
    <property type="entry name" value="P-loop containing nucleoside triphosphate hydrolases"/>
    <property type="match status" value="1"/>
</dbReference>
<dbReference type="PANTHER" id="PTHR32182">
    <property type="entry name" value="DNA REPLICATION AND REPAIR PROTEIN RECF"/>
    <property type="match status" value="1"/>
</dbReference>
<protein>
    <recommendedName>
        <fullName evidence="3 13">DNA replication and repair protein RecF</fullName>
    </recommendedName>
</protein>
<evidence type="ECO:0000256" key="2">
    <source>
        <dbReference type="ARBA" id="ARBA00008016"/>
    </source>
</evidence>
<evidence type="ECO:0000256" key="5">
    <source>
        <dbReference type="ARBA" id="ARBA00022705"/>
    </source>
</evidence>
<keyword evidence="8 13" id="KW-0067">ATP-binding</keyword>
<feature type="domain" description="RecF/RecN/SMC N-terminal" evidence="15">
    <location>
        <begin position="2"/>
        <end position="363"/>
    </location>
</feature>
<evidence type="ECO:0000256" key="3">
    <source>
        <dbReference type="ARBA" id="ARBA00020170"/>
    </source>
</evidence>
<dbReference type="HAMAP" id="MF_00365">
    <property type="entry name" value="RecF"/>
    <property type="match status" value="1"/>
</dbReference>
<feature type="binding site" evidence="13">
    <location>
        <begin position="30"/>
        <end position="37"/>
    </location>
    <ligand>
        <name>ATP</name>
        <dbReference type="ChEBI" id="CHEBI:30616"/>
    </ligand>
</feature>
<reference evidence="16" key="1">
    <citation type="submission" date="2024-05" db="EMBL/GenBank/DDBJ databases">
        <authorList>
            <person name="Cai S.Y."/>
            <person name="Jin L.M."/>
            <person name="Li H.R."/>
        </authorList>
    </citation>
    <scope>NUCLEOTIDE SEQUENCE</scope>
    <source>
        <strain evidence="16">A5-74</strain>
    </source>
</reference>
<comment type="function">
    <text evidence="12 13 14">The RecF protein is involved in DNA metabolism; it is required for DNA replication and normal SOS inducibility. RecF binds preferentially to single-stranded, linear DNA. It also seems to bind ATP.</text>
</comment>
<organism evidence="16">
    <name type="scientific">Nakamurella sp. A5-74</name>
    <dbReference type="NCBI Taxonomy" id="3158264"/>
    <lineage>
        <taxon>Bacteria</taxon>
        <taxon>Bacillati</taxon>
        <taxon>Actinomycetota</taxon>
        <taxon>Actinomycetes</taxon>
        <taxon>Nakamurellales</taxon>
        <taxon>Nakamurellaceae</taxon>
        <taxon>Nakamurella</taxon>
    </lineage>
</organism>
<keyword evidence="4 13" id="KW-0963">Cytoplasm</keyword>
<dbReference type="Gene3D" id="1.20.1050.90">
    <property type="entry name" value="RecF/RecN/SMC, N-terminal domain"/>
    <property type="match status" value="1"/>
</dbReference>
<evidence type="ECO:0000256" key="10">
    <source>
        <dbReference type="ARBA" id="ARBA00023204"/>
    </source>
</evidence>
<dbReference type="Pfam" id="PF02463">
    <property type="entry name" value="SMC_N"/>
    <property type="match status" value="1"/>
</dbReference>
<keyword evidence="10 13" id="KW-0234">DNA repair</keyword>
<dbReference type="InterPro" id="IPR018078">
    <property type="entry name" value="DNA-binding_RecF_CS"/>
</dbReference>
<accession>A0AAU8DQN5</accession>
<evidence type="ECO:0000256" key="12">
    <source>
        <dbReference type="ARBA" id="ARBA00025401"/>
    </source>
</evidence>
<dbReference type="EMBL" id="CP159218">
    <property type="protein sequence ID" value="XCG63787.1"/>
    <property type="molecule type" value="Genomic_DNA"/>
</dbReference>
<dbReference type="GO" id="GO:0000731">
    <property type="term" value="P:DNA synthesis involved in DNA repair"/>
    <property type="evidence" value="ECO:0007669"/>
    <property type="project" value="TreeGrafter"/>
</dbReference>
<dbReference type="NCBIfam" id="TIGR00611">
    <property type="entry name" value="recf"/>
    <property type="match status" value="1"/>
</dbReference>
<evidence type="ECO:0000256" key="11">
    <source>
        <dbReference type="ARBA" id="ARBA00023236"/>
    </source>
</evidence>
<keyword evidence="7 13" id="KW-0227">DNA damage</keyword>
<evidence type="ECO:0000259" key="15">
    <source>
        <dbReference type="Pfam" id="PF02463"/>
    </source>
</evidence>
<sequence length="386" mass="42001">MYVRHLTVADFRSWELVEVPLQQGVNVLVGRNGVGKTNLVEAVGYLATLASHRVSTDQALIRRGREQAMIRAAVVSQERELLLEIDITAGRANKARINRSPVTRARDILGVVRTVLFAPEDLALVRGDPSERRKFMDELLVMRTPRLAGVRSDYERILKQRNTLLKTSGVARRSGRTPDLSTLDVWDDHLAAVGAELIVQRRELVAALQPHVIAAYAELAPASEPIDLLYRSTVLDGPGDVSGYGTEPGLPGDAPIEQVRAAMVERLQERRSAELERGVSLVGPHRDELELTLGSGPARGYASHGESWSFALALRLGSFALLRTDGVDPVLVLDDVFAELDTGRRDQLAALIADAEQVLITAAVDSDVPAVLGGTRIRIADGQVST</sequence>
<comment type="similarity">
    <text evidence="2 13 14">Belongs to the RecF family.</text>
</comment>
<keyword evidence="5 13" id="KW-0235">DNA replication</keyword>
<dbReference type="GO" id="GO:0005737">
    <property type="term" value="C:cytoplasm"/>
    <property type="evidence" value="ECO:0007669"/>
    <property type="project" value="UniProtKB-SubCell"/>
</dbReference>
<evidence type="ECO:0000256" key="9">
    <source>
        <dbReference type="ARBA" id="ARBA00023125"/>
    </source>
</evidence>
<evidence type="ECO:0000256" key="14">
    <source>
        <dbReference type="RuleBase" id="RU000578"/>
    </source>
</evidence>
<dbReference type="Gene3D" id="3.40.50.300">
    <property type="entry name" value="P-loop containing nucleotide triphosphate hydrolases"/>
    <property type="match status" value="1"/>
</dbReference>
<dbReference type="GO" id="GO:0003697">
    <property type="term" value="F:single-stranded DNA binding"/>
    <property type="evidence" value="ECO:0007669"/>
    <property type="project" value="UniProtKB-UniRule"/>
</dbReference>
<dbReference type="RefSeq" id="WP_353649402.1">
    <property type="nucleotide sequence ID" value="NZ_CP159218.1"/>
</dbReference>
<keyword evidence="11 13" id="KW-0742">SOS response</keyword>
<dbReference type="PROSITE" id="PS00617">
    <property type="entry name" value="RECF_1"/>
    <property type="match status" value="1"/>
</dbReference>
<evidence type="ECO:0000256" key="1">
    <source>
        <dbReference type="ARBA" id="ARBA00004496"/>
    </source>
</evidence>
<dbReference type="PANTHER" id="PTHR32182:SF0">
    <property type="entry name" value="DNA REPLICATION AND REPAIR PROTEIN RECF"/>
    <property type="match status" value="1"/>
</dbReference>
<name>A0AAU8DQN5_9ACTN</name>
<dbReference type="GO" id="GO:0006260">
    <property type="term" value="P:DNA replication"/>
    <property type="evidence" value="ECO:0007669"/>
    <property type="project" value="UniProtKB-UniRule"/>
</dbReference>
<evidence type="ECO:0000256" key="13">
    <source>
        <dbReference type="HAMAP-Rule" id="MF_00365"/>
    </source>
</evidence>
<dbReference type="InterPro" id="IPR042174">
    <property type="entry name" value="RecF_2"/>
</dbReference>
<dbReference type="InterPro" id="IPR001238">
    <property type="entry name" value="DNA-binding_RecF"/>
</dbReference>
<evidence type="ECO:0000256" key="8">
    <source>
        <dbReference type="ARBA" id="ARBA00022840"/>
    </source>
</evidence>
<evidence type="ECO:0000256" key="4">
    <source>
        <dbReference type="ARBA" id="ARBA00022490"/>
    </source>
</evidence>
<keyword evidence="9 13" id="KW-0238">DNA-binding</keyword>
<dbReference type="GO" id="GO:0009432">
    <property type="term" value="P:SOS response"/>
    <property type="evidence" value="ECO:0007669"/>
    <property type="project" value="UniProtKB-UniRule"/>
</dbReference>
<dbReference type="InterPro" id="IPR027417">
    <property type="entry name" value="P-loop_NTPase"/>
</dbReference>
<gene>
    <name evidence="13 16" type="primary">recF</name>
    <name evidence="16" type="ORF">ABLG96_00035</name>
</gene>
<dbReference type="GO" id="GO:0005524">
    <property type="term" value="F:ATP binding"/>
    <property type="evidence" value="ECO:0007669"/>
    <property type="project" value="UniProtKB-UniRule"/>
</dbReference>
<dbReference type="PROSITE" id="PS00618">
    <property type="entry name" value="RECF_2"/>
    <property type="match status" value="1"/>
</dbReference>
<dbReference type="InterPro" id="IPR003395">
    <property type="entry name" value="RecF/RecN/SMC_N"/>
</dbReference>
<keyword evidence="6 13" id="KW-0547">Nucleotide-binding</keyword>
<proteinExistence type="inferred from homology"/>
<evidence type="ECO:0000256" key="7">
    <source>
        <dbReference type="ARBA" id="ARBA00022763"/>
    </source>
</evidence>
<dbReference type="GO" id="GO:0006302">
    <property type="term" value="P:double-strand break repair"/>
    <property type="evidence" value="ECO:0007669"/>
    <property type="project" value="TreeGrafter"/>
</dbReference>
<evidence type="ECO:0000313" key="16">
    <source>
        <dbReference type="EMBL" id="XCG63787.1"/>
    </source>
</evidence>
<evidence type="ECO:0000256" key="6">
    <source>
        <dbReference type="ARBA" id="ARBA00022741"/>
    </source>
</evidence>
<dbReference type="AlphaFoldDB" id="A0AAU8DQN5"/>
<comment type="subcellular location">
    <subcellularLocation>
        <location evidence="1 13 14">Cytoplasm</location>
    </subcellularLocation>
</comment>